<dbReference type="EMBL" id="JTDY01010041">
    <property type="protein sequence ID" value="KOB61595.1"/>
    <property type="molecule type" value="Genomic_DNA"/>
</dbReference>
<dbReference type="Pfam" id="PF07993">
    <property type="entry name" value="NAD_binding_4"/>
    <property type="match status" value="1"/>
</dbReference>
<keyword evidence="4" id="KW-0812">Transmembrane</keyword>
<reference evidence="7 8" key="1">
    <citation type="journal article" date="2015" name="Genome Biol. Evol.">
        <title>The genome of winter moth (Operophtera brumata) provides a genomic perspective on sexual dimorphism and phenology.</title>
        <authorList>
            <person name="Derks M.F."/>
            <person name="Smit S."/>
            <person name="Salis L."/>
            <person name="Schijlen E."/>
            <person name="Bossers A."/>
            <person name="Mateman C."/>
            <person name="Pijl A.S."/>
            <person name="de Ridder D."/>
            <person name="Groenen M.A."/>
            <person name="Visser M.E."/>
            <person name="Megens H.J."/>
        </authorList>
    </citation>
    <scope>NUCLEOTIDE SEQUENCE [LARGE SCALE GENOMIC DNA]</scope>
    <source>
        <strain evidence="7">WM2013NL</strain>
        <tissue evidence="7">Head and thorax</tissue>
    </source>
</reference>
<dbReference type="CDD" id="cd09071">
    <property type="entry name" value="FAR_C"/>
    <property type="match status" value="1"/>
</dbReference>
<keyword evidence="2 4" id="KW-0444">Lipid biosynthesis</keyword>
<keyword evidence="8" id="KW-1185">Reference proteome</keyword>
<dbReference type="PANTHER" id="PTHR11011:SF24">
    <property type="entry name" value="FATTY ACYL-COA REDUCTASE"/>
    <property type="match status" value="1"/>
</dbReference>
<protein>
    <recommendedName>
        <fullName evidence="4">Fatty acyl-CoA reductase</fullName>
        <ecNumber evidence="4">1.2.1.84</ecNumber>
    </recommendedName>
</protein>
<dbReference type="InterPro" id="IPR013120">
    <property type="entry name" value="FAR_NAD-bd"/>
</dbReference>
<dbReference type="EC" id="1.2.1.84" evidence="4"/>
<comment type="catalytic activity">
    <reaction evidence="4">
        <text>a long-chain fatty acyl-CoA + 2 NADPH + 2 H(+) = a long-chain primary fatty alcohol + 2 NADP(+) + CoA</text>
        <dbReference type="Rhea" id="RHEA:52716"/>
        <dbReference type="ChEBI" id="CHEBI:15378"/>
        <dbReference type="ChEBI" id="CHEBI:57287"/>
        <dbReference type="ChEBI" id="CHEBI:57783"/>
        <dbReference type="ChEBI" id="CHEBI:58349"/>
        <dbReference type="ChEBI" id="CHEBI:77396"/>
        <dbReference type="ChEBI" id="CHEBI:83139"/>
        <dbReference type="EC" id="1.2.1.84"/>
    </reaction>
</comment>
<comment type="similarity">
    <text evidence="1 4">Belongs to the fatty acyl-CoA reductase family.</text>
</comment>
<evidence type="ECO:0000256" key="4">
    <source>
        <dbReference type="RuleBase" id="RU363097"/>
    </source>
</evidence>
<comment type="caution">
    <text evidence="7">The sequence shown here is derived from an EMBL/GenBank/DDBJ whole genome shotgun (WGS) entry which is preliminary data.</text>
</comment>
<name>A0A0L7KER8_OPEBR</name>
<dbReference type="SUPFAM" id="SSF51735">
    <property type="entry name" value="NAD(P)-binding Rossmann-fold domains"/>
    <property type="match status" value="1"/>
</dbReference>
<organism evidence="7 8">
    <name type="scientific">Operophtera brumata</name>
    <name type="common">Winter moth</name>
    <name type="synonym">Phalaena brumata</name>
    <dbReference type="NCBI Taxonomy" id="104452"/>
    <lineage>
        <taxon>Eukaryota</taxon>
        <taxon>Metazoa</taxon>
        <taxon>Ecdysozoa</taxon>
        <taxon>Arthropoda</taxon>
        <taxon>Hexapoda</taxon>
        <taxon>Insecta</taxon>
        <taxon>Pterygota</taxon>
        <taxon>Neoptera</taxon>
        <taxon>Endopterygota</taxon>
        <taxon>Lepidoptera</taxon>
        <taxon>Glossata</taxon>
        <taxon>Ditrysia</taxon>
        <taxon>Geometroidea</taxon>
        <taxon>Geometridae</taxon>
        <taxon>Larentiinae</taxon>
        <taxon>Operophtera</taxon>
    </lineage>
</organism>
<keyword evidence="4" id="KW-0560">Oxidoreductase</keyword>
<dbReference type="STRING" id="104452.A0A0L7KER8"/>
<dbReference type="GO" id="GO:0035336">
    <property type="term" value="P:long-chain fatty-acyl-CoA metabolic process"/>
    <property type="evidence" value="ECO:0007669"/>
    <property type="project" value="TreeGrafter"/>
</dbReference>
<feature type="non-terminal residue" evidence="7">
    <location>
        <position position="244"/>
    </location>
</feature>
<dbReference type="Proteomes" id="UP000037510">
    <property type="component" value="Unassembled WGS sequence"/>
</dbReference>
<feature type="non-terminal residue" evidence="7">
    <location>
        <position position="1"/>
    </location>
</feature>
<evidence type="ECO:0000256" key="2">
    <source>
        <dbReference type="ARBA" id="ARBA00022516"/>
    </source>
</evidence>
<gene>
    <name evidence="7" type="ORF">OBRU01_25381</name>
</gene>
<feature type="transmembrane region" description="Helical" evidence="4">
    <location>
        <begin position="132"/>
        <end position="155"/>
    </location>
</feature>
<evidence type="ECO:0000256" key="1">
    <source>
        <dbReference type="ARBA" id="ARBA00005928"/>
    </source>
</evidence>
<proteinExistence type="inferred from homology"/>
<keyword evidence="3 4" id="KW-0443">Lipid metabolism</keyword>
<dbReference type="Gene3D" id="3.40.50.720">
    <property type="entry name" value="NAD(P)-binding Rossmann-like Domain"/>
    <property type="match status" value="1"/>
</dbReference>
<keyword evidence="4" id="KW-1133">Transmembrane helix</keyword>
<evidence type="ECO:0000256" key="3">
    <source>
        <dbReference type="ARBA" id="ARBA00023098"/>
    </source>
</evidence>
<evidence type="ECO:0000313" key="7">
    <source>
        <dbReference type="EMBL" id="KOB61595.1"/>
    </source>
</evidence>
<comment type="function">
    <text evidence="4">Catalyzes the reduction of fatty acyl-CoA to fatty alcohols.</text>
</comment>
<feature type="domain" description="Thioester reductase (TE)" evidence="6">
    <location>
        <begin position="30"/>
        <end position="130"/>
    </location>
</feature>
<dbReference type="InterPro" id="IPR033640">
    <property type="entry name" value="FAR_C"/>
</dbReference>
<keyword evidence="4" id="KW-0521">NADP</keyword>
<evidence type="ECO:0000259" key="6">
    <source>
        <dbReference type="Pfam" id="PF07993"/>
    </source>
</evidence>
<dbReference type="InterPro" id="IPR036291">
    <property type="entry name" value="NAD(P)-bd_dom_sf"/>
</dbReference>
<sequence length="244" mass="28325">LTPKKCTENKSGGESEDGICRCLERHVSGKLNALVHVSTSYSNTNRNPIEEVMYPPHSDWRDTLRICELPNTYTFTKQLAEHMVYEHRGQLPVVIFRPSIVISSVDEPMKGWIDNFNGPIALLVASGKGCKLLLKVLFLHLLPAIFVDIVLWILGRQPQLIKIQRRTYIANQAIVYYATKQWTFHNKNLVSLRSRIKEQDKDLFYYDIENINWRVFFLNACLGAKRYLLKEMEEDMPKAKAHFK</sequence>
<dbReference type="GO" id="GO:0005777">
    <property type="term" value="C:peroxisome"/>
    <property type="evidence" value="ECO:0007669"/>
    <property type="project" value="TreeGrafter"/>
</dbReference>
<dbReference type="GO" id="GO:0102965">
    <property type="term" value="F:alcohol-forming long-chain fatty acyl-CoA reductase activity"/>
    <property type="evidence" value="ECO:0007669"/>
    <property type="project" value="UniProtKB-EC"/>
</dbReference>
<dbReference type="InterPro" id="IPR026055">
    <property type="entry name" value="FAR"/>
</dbReference>
<dbReference type="AlphaFoldDB" id="A0A0L7KER8"/>
<dbReference type="PANTHER" id="PTHR11011">
    <property type="entry name" value="MALE STERILITY PROTEIN 2-RELATED"/>
    <property type="match status" value="1"/>
</dbReference>
<keyword evidence="4" id="KW-0472">Membrane</keyword>
<accession>A0A0L7KER8</accession>
<dbReference type="GO" id="GO:0080019">
    <property type="term" value="F:alcohol-forming very long-chain fatty acyl-CoA reductase activity"/>
    <property type="evidence" value="ECO:0007669"/>
    <property type="project" value="InterPro"/>
</dbReference>
<dbReference type="Pfam" id="PF03015">
    <property type="entry name" value="Sterile"/>
    <property type="match status" value="1"/>
</dbReference>
<evidence type="ECO:0000313" key="8">
    <source>
        <dbReference type="Proteomes" id="UP000037510"/>
    </source>
</evidence>
<evidence type="ECO:0000259" key="5">
    <source>
        <dbReference type="Pfam" id="PF03015"/>
    </source>
</evidence>
<feature type="domain" description="Fatty acyl-CoA reductase C-terminal" evidence="5">
    <location>
        <begin position="139"/>
        <end position="231"/>
    </location>
</feature>